<proteinExistence type="predicted"/>
<evidence type="ECO:0000256" key="1">
    <source>
        <dbReference type="SAM" id="Coils"/>
    </source>
</evidence>
<dbReference type="HOGENOM" id="CLU_018816_19_0_9"/>
<accession>W6RVH9</accession>
<keyword evidence="6" id="KW-1185">Reference proteome</keyword>
<keyword evidence="1" id="KW-0175">Coiled coil</keyword>
<dbReference type="EMBL" id="HG917868">
    <property type="protein sequence ID" value="CDM67609.1"/>
    <property type="molecule type" value="Genomic_DNA"/>
</dbReference>
<gene>
    <name evidence="5" type="ORF">CM240_0442</name>
</gene>
<dbReference type="Gene3D" id="2.40.50.100">
    <property type="match status" value="1"/>
</dbReference>
<dbReference type="GO" id="GO:1990281">
    <property type="term" value="C:efflux pump complex"/>
    <property type="evidence" value="ECO:0007669"/>
    <property type="project" value="TreeGrafter"/>
</dbReference>
<dbReference type="STRING" id="1216932.CM240_0442"/>
<dbReference type="GO" id="GO:0015562">
    <property type="term" value="F:efflux transmembrane transporter activity"/>
    <property type="evidence" value="ECO:0007669"/>
    <property type="project" value="TreeGrafter"/>
</dbReference>
<organism evidence="5 6">
    <name type="scientific">Clostridium bornimense</name>
    <dbReference type="NCBI Taxonomy" id="1216932"/>
    <lineage>
        <taxon>Bacteria</taxon>
        <taxon>Bacillati</taxon>
        <taxon>Bacillota</taxon>
        <taxon>Clostridia</taxon>
        <taxon>Eubacteriales</taxon>
        <taxon>Clostridiaceae</taxon>
        <taxon>Clostridium</taxon>
    </lineage>
</organism>
<feature type="transmembrane region" description="Helical" evidence="2">
    <location>
        <begin position="6"/>
        <end position="25"/>
    </location>
</feature>
<dbReference type="RefSeq" id="WP_044036077.1">
    <property type="nucleotide sequence ID" value="NZ_HG917868.1"/>
</dbReference>
<dbReference type="Proteomes" id="UP000019426">
    <property type="component" value="Chromosome M2/40_rep1"/>
</dbReference>
<feature type="coiled-coil region" evidence="1">
    <location>
        <begin position="96"/>
        <end position="184"/>
    </location>
</feature>
<protein>
    <submittedName>
        <fullName evidence="5">Uncharacterized protein</fullName>
    </submittedName>
</protein>
<dbReference type="PANTHER" id="PTHR30469">
    <property type="entry name" value="MULTIDRUG RESISTANCE PROTEIN MDTA"/>
    <property type="match status" value="1"/>
</dbReference>
<keyword evidence="2" id="KW-1133">Transmembrane helix</keyword>
<name>W6RVH9_9CLOT</name>
<dbReference type="InterPro" id="IPR058639">
    <property type="entry name" value="BSH_YknX-like"/>
</dbReference>
<evidence type="ECO:0000313" key="6">
    <source>
        <dbReference type="Proteomes" id="UP000019426"/>
    </source>
</evidence>
<evidence type="ECO:0000256" key="2">
    <source>
        <dbReference type="SAM" id="Phobius"/>
    </source>
</evidence>
<dbReference type="KEGG" id="clt:CM240_0442"/>
<reference evidence="5 6" key="1">
    <citation type="submission" date="2013-11" db="EMBL/GenBank/DDBJ databases">
        <title>Complete genome sequence of Clostridum sp. M2/40.</title>
        <authorList>
            <person name="Wibberg D."/>
            <person name="Puehler A."/>
            <person name="Schlueter A."/>
        </authorList>
    </citation>
    <scope>NUCLEOTIDE SEQUENCE [LARGE SCALE GENOMIC DNA]</scope>
    <source>
        <strain evidence="6">M2/40</strain>
    </source>
</reference>
<feature type="domain" description="YknX-like C-terminal permuted SH3-like" evidence="4">
    <location>
        <begin position="325"/>
        <end position="385"/>
    </location>
</feature>
<dbReference type="Gene3D" id="2.40.420.20">
    <property type="match status" value="1"/>
</dbReference>
<evidence type="ECO:0000259" key="3">
    <source>
        <dbReference type="Pfam" id="PF25984"/>
    </source>
</evidence>
<dbReference type="Pfam" id="PF25989">
    <property type="entry name" value="YknX_C"/>
    <property type="match status" value="1"/>
</dbReference>
<keyword evidence="2" id="KW-0472">Membrane</keyword>
<dbReference type="AlphaFoldDB" id="W6RVH9"/>
<sequence length="387" mass="42912">MQKKYLRIVIVAAIIIVSTIGIYLINAFSKKPEKNEVSQIKTTTIKGPKKIYVNGVVEAVESKNIYLNAEKGKIDTVSVTDGQAVSKGDVLFSYKNETIVTQINEYNSEIASYNNKKSRLQSKKEEAKKSLSEKKNQLSKMKEQLLNDQDETIATSISSLEAEVQSLEATLDSYDSEIESVDDLISQSNSKLASIKDKEYEKVTSEVSGIVRIVGSQDDYTNPYIIIDSKDMHIKGSVNEKYISKLQKDQEADVLIIATDKTVKGKIEEVSNKPTISKDMASASSSSDLSNYEVTLILDSQDNILEGYHIQATIYDGNNDICISKKAILTKEGKSYVFINKDGVLAKKDVTYEKKDDKNVKILSGLKEGDKVVTNPSSTTKEGMKCE</sequence>
<feature type="domain" description="YknX-like barrel-sandwich hybrid" evidence="3">
    <location>
        <begin position="64"/>
        <end position="216"/>
    </location>
</feature>
<dbReference type="eggNOG" id="COG0845">
    <property type="taxonomic scope" value="Bacteria"/>
</dbReference>
<dbReference type="Gene3D" id="2.40.30.170">
    <property type="match status" value="1"/>
</dbReference>
<evidence type="ECO:0000313" key="5">
    <source>
        <dbReference type="EMBL" id="CDM67609.1"/>
    </source>
</evidence>
<keyword evidence="2" id="KW-0812">Transmembrane</keyword>
<dbReference type="OrthoDB" id="2155027at2"/>
<dbReference type="PATRIC" id="fig|1216932.3.peg.427"/>
<dbReference type="Pfam" id="PF25984">
    <property type="entry name" value="BSH_YknX"/>
    <property type="match status" value="1"/>
</dbReference>
<evidence type="ECO:0000259" key="4">
    <source>
        <dbReference type="Pfam" id="PF25989"/>
    </source>
</evidence>
<dbReference type="Gene3D" id="1.10.287.470">
    <property type="entry name" value="Helix hairpin bin"/>
    <property type="match status" value="1"/>
</dbReference>
<dbReference type="InterPro" id="IPR058637">
    <property type="entry name" value="YknX-like_C"/>
</dbReference>